<protein>
    <submittedName>
        <fullName evidence="9">Longevity-assurance family protein</fullName>
    </submittedName>
</protein>
<dbReference type="InterPro" id="IPR016439">
    <property type="entry name" value="Lag1/Lac1-like"/>
</dbReference>
<keyword evidence="3 7" id="KW-1133">Transmembrane helix</keyword>
<organism evidence="9 10">
    <name type="scientific">Stylonychia lemnae</name>
    <name type="common">Ciliate</name>
    <dbReference type="NCBI Taxonomy" id="5949"/>
    <lineage>
        <taxon>Eukaryota</taxon>
        <taxon>Sar</taxon>
        <taxon>Alveolata</taxon>
        <taxon>Ciliophora</taxon>
        <taxon>Intramacronucleata</taxon>
        <taxon>Spirotrichea</taxon>
        <taxon>Stichotrichia</taxon>
        <taxon>Sporadotrichida</taxon>
        <taxon>Oxytrichidae</taxon>
        <taxon>Stylonychinae</taxon>
        <taxon>Stylonychia</taxon>
    </lineage>
</organism>
<feature type="transmembrane region" description="Helical" evidence="7">
    <location>
        <begin position="43"/>
        <end position="60"/>
    </location>
</feature>
<dbReference type="OMA" id="TIYENIW"/>
<name>A0A078AWA9_STYLE</name>
<dbReference type="PROSITE" id="PS50922">
    <property type="entry name" value="TLC"/>
    <property type="match status" value="1"/>
</dbReference>
<feature type="compositionally biased region" description="Basic residues" evidence="6">
    <location>
        <begin position="17"/>
        <end position="31"/>
    </location>
</feature>
<evidence type="ECO:0000256" key="5">
    <source>
        <dbReference type="PROSITE-ProRule" id="PRU00205"/>
    </source>
</evidence>
<dbReference type="GO" id="GO:0046513">
    <property type="term" value="P:ceramide biosynthetic process"/>
    <property type="evidence" value="ECO:0007669"/>
    <property type="project" value="InterPro"/>
</dbReference>
<dbReference type="PIRSF" id="PIRSF005225">
    <property type="entry name" value="LAG1_LAC1"/>
    <property type="match status" value="1"/>
</dbReference>
<dbReference type="GO" id="GO:0050291">
    <property type="term" value="F:sphingosine N-acyltransferase activity"/>
    <property type="evidence" value="ECO:0007669"/>
    <property type="project" value="InterPro"/>
</dbReference>
<feature type="compositionally biased region" description="Basic and acidic residues" evidence="6">
    <location>
        <begin position="341"/>
        <end position="358"/>
    </location>
</feature>
<gene>
    <name evidence="9" type="primary">Contig1470.g1604</name>
    <name evidence="9" type="ORF">STYLEM_15455</name>
</gene>
<evidence type="ECO:0000259" key="8">
    <source>
        <dbReference type="PROSITE" id="PS50922"/>
    </source>
</evidence>
<feature type="transmembrane region" description="Helical" evidence="7">
    <location>
        <begin position="311"/>
        <end position="332"/>
    </location>
</feature>
<dbReference type="GO" id="GO:0016020">
    <property type="term" value="C:membrane"/>
    <property type="evidence" value="ECO:0007669"/>
    <property type="project" value="UniProtKB-SubCell"/>
</dbReference>
<feature type="transmembrane region" description="Helical" evidence="7">
    <location>
        <begin position="223"/>
        <end position="244"/>
    </location>
</feature>
<dbReference type="SMART" id="SM00724">
    <property type="entry name" value="TLC"/>
    <property type="match status" value="1"/>
</dbReference>
<evidence type="ECO:0000256" key="2">
    <source>
        <dbReference type="ARBA" id="ARBA00022692"/>
    </source>
</evidence>
<evidence type="ECO:0000256" key="4">
    <source>
        <dbReference type="ARBA" id="ARBA00023136"/>
    </source>
</evidence>
<reference evidence="9 10" key="1">
    <citation type="submission" date="2014-06" db="EMBL/GenBank/DDBJ databases">
        <authorList>
            <person name="Swart Estienne"/>
        </authorList>
    </citation>
    <scope>NUCLEOTIDE SEQUENCE [LARGE SCALE GENOMIC DNA]</scope>
    <source>
        <strain evidence="9 10">130c</strain>
    </source>
</reference>
<dbReference type="Pfam" id="PF03798">
    <property type="entry name" value="TRAM_LAG1_CLN8"/>
    <property type="match status" value="1"/>
</dbReference>
<dbReference type="InterPro" id="IPR006634">
    <property type="entry name" value="TLC-dom"/>
</dbReference>
<dbReference type="OrthoDB" id="284421at2759"/>
<feature type="domain" description="TLC" evidence="8">
    <location>
        <begin position="144"/>
        <end position="336"/>
    </location>
</feature>
<dbReference type="Proteomes" id="UP000039865">
    <property type="component" value="Unassembled WGS sequence"/>
</dbReference>
<accession>A0A078AWA9</accession>
<feature type="transmembrane region" description="Helical" evidence="7">
    <location>
        <begin position="264"/>
        <end position="280"/>
    </location>
</feature>
<evidence type="ECO:0000313" key="10">
    <source>
        <dbReference type="Proteomes" id="UP000039865"/>
    </source>
</evidence>
<evidence type="ECO:0000313" key="9">
    <source>
        <dbReference type="EMBL" id="CDW86361.1"/>
    </source>
</evidence>
<proteinExistence type="predicted"/>
<dbReference type="GO" id="GO:0005783">
    <property type="term" value="C:endoplasmic reticulum"/>
    <property type="evidence" value="ECO:0007669"/>
    <property type="project" value="TreeGrafter"/>
</dbReference>
<evidence type="ECO:0000256" key="7">
    <source>
        <dbReference type="SAM" id="Phobius"/>
    </source>
</evidence>
<keyword evidence="2 5" id="KW-0812">Transmembrane</keyword>
<sequence length="375" mass="43714">MTSSTQEPENKVEQPKKSNRHSNSRAAKKSTPKSAILKSKAQFAFFISVIIIVLILVPFTTETYKYVQDFKRKKPEGYEWPSIQDFWFTAVAACVFWSLEQAFQYALYPWYLQHCKEQNDLEIRDQRTRKAVTNIYKCCYYTASSFFGWYALKDSYILPPALGGKGSLDLLFTDFPYITPPPLYNFYFTGTMGYHIGSLLHHLFSHKKSNDYLEMMFHHLITFYLYAFSYMSNTLIGAVIAYIHDIGDIGVTWTRSWSESNYKLTTAISFVFTLVAWFYTRLTMLPWCIYVATIKLEVYTISPYIQPIFGFLLTCLFVLHIYWFILCLRILLNFIDKGEAEDLQNRSGKKSEYEKSNELAKNQGNKGEGKQSKVE</sequence>
<dbReference type="PANTHER" id="PTHR12560:SF0">
    <property type="entry name" value="LD18904P"/>
    <property type="match status" value="1"/>
</dbReference>
<dbReference type="EMBL" id="CCKQ01014578">
    <property type="protein sequence ID" value="CDW86361.1"/>
    <property type="molecule type" value="Genomic_DNA"/>
</dbReference>
<evidence type="ECO:0000256" key="3">
    <source>
        <dbReference type="ARBA" id="ARBA00022989"/>
    </source>
</evidence>
<comment type="subcellular location">
    <subcellularLocation>
        <location evidence="1">Membrane</location>
        <topology evidence="1">Multi-pass membrane protein</topology>
    </subcellularLocation>
</comment>
<dbReference type="AlphaFoldDB" id="A0A078AWA9"/>
<evidence type="ECO:0000256" key="1">
    <source>
        <dbReference type="ARBA" id="ARBA00004141"/>
    </source>
</evidence>
<evidence type="ECO:0000256" key="6">
    <source>
        <dbReference type="SAM" id="MobiDB-lite"/>
    </source>
</evidence>
<keyword evidence="10" id="KW-1185">Reference proteome</keyword>
<dbReference type="InParanoid" id="A0A078AWA9"/>
<feature type="transmembrane region" description="Helical" evidence="7">
    <location>
        <begin position="184"/>
        <end position="203"/>
    </location>
</feature>
<keyword evidence="4 5" id="KW-0472">Membrane</keyword>
<dbReference type="PANTHER" id="PTHR12560">
    <property type="entry name" value="LONGEVITY ASSURANCE FACTOR 1 LAG1"/>
    <property type="match status" value="1"/>
</dbReference>
<feature type="region of interest" description="Disordered" evidence="6">
    <location>
        <begin position="341"/>
        <end position="375"/>
    </location>
</feature>
<feature type="region of interest" description="Disordered" evidence="6">
    <location>
        <begin position="1"/>
        <end position="31"/>
    </location>
</feature>